<sequence>MVTIKKISEHSGYSQATVSRLLNGDESLSITPDTRKKIIHAALALGYDRSKIKTTLEKIAVVFWLTEQEELQDVYFRQLRISLEKYAKINNMEIQLITHEDHVLDILKQVSGFIGIGSFGKEELQQFKTVCSAGVILEINPEAELFDTVKPDTDRITKKALDLFIDKGYSEIGFIGGAFFNPDTQQEEQDSREIVFRQKMSEKLLFKEKYMYSAGKFTVDQGYQLTIDMIETLKEDLPEAIFVASDTIAVGVLQALNEHSITVPDRLELISVNDNDIAKFVSPPLTTFRIDVEEIAKTSIDMLVDQIVHPRKITKTVSLGLELIVRKSFLPK</sequence>
<feature type="domain" description="HTH lacI-type" evidence="4">
    <location>
        <begin position="2"/>
        <end position="58"/>
    </location>
</feature>
<dbReference type="PANTHER" id="PTHR30146:SF149">
    <property type="entry name" value="HTH-TYPE TRANSCRIPTIONAL REGULATOR EBGR"/>
    <property type="match status" value="1"/>
</dbReference>
<dbReference type="GO" id="GO:0000976">
    <property type="term" value="F:transcription cis-regulatory region binding"/>
    <property type="evidence" value="ECO:0007669"/>
    <property type="project" value="TreeGrafter"/>
</dbReference>
<evidence type="ECO:0000259" key="4">
    <source>
        <dbReference type="PROSITE" id="PS50932"/>
    </source>
</evidence>
<keyword evidence="3" id="KW-0804">Transcription</keyword>
<dbReference type="EMBL" id="NGKU01000001">
    <property type="protein sequence ID" value="OTN75908.1"/>
    <property type="molecule type" value="Genomic_DNA"/>
</dbReference>
<evidence type="ECO:0000313" key="6">
    <source>
        <dbReference type="Proteomes" id="UP000195043"/>
    </source>
</evidence>
<evidence type="ECO:0000256" key="1">
    <source>
        <dbReference type="ARBA" id="ARBA00023015"/>
    </source>
</evidence>
<dbReference type="CDD" id="cd01392">
    <property type="entry name" value="HTH_LacI"/>
    <property type="match status" value="1"/>
</dbReference>
<dbReference type="InterPro" id="IPR046335">
    <property type="entry name" value="LacI/GalR-like_sensor"/>
</dbReference>
<dbReference type="Gene3D" id="3.40.50.2300">
    <property type="match status" value="2"/>
</dbReference>
<dbReference type="RefSeq" id="WP_086273921.1">
    <property type="nucleotide sequence ID" value="NZ_NGKU01000001.1"/>
</dbReference>
<organism evidence="5 6">
    <name type="scientific">Candidatus Enterococcus testudinis</name>
    <dbReference type="NCBI Taxonomy" id="1834191"/>
    <lineage>
        <taxon>Bacteria</taxon>
        <taxon>Bacillati</taxon>
        <taxon>Bacillota</taxon>
        <taxon>Bacilli</taxon>
        <taxon>Lactobacillales</taxon>
        <taxon>Enterococcaceae</taxon>
        <taxon>Enterococcus</taxon>
    </lineage>
</organism>
<dbReference type="OrthoDB" id="43195at2"/>
<dbReference type="STRING" id="1834191.A5886_000984"/>
<dbReference type="CDD" id="cd01544">
    <property type="entry name" value="PBP1_GalR"/>
    <property type="match status" value="1"/>
</dbReference>
<evidence type="ECO:0000256" key="2">
    <source>
        <dbReference type="ARBA" id="ARBA00023125"/>
    </source>
</evidence>
<accession>A0A242A4D8</accession>
<keyword evidence="2" id="KW-0238">DNA-binding</keyword>
<name>A0A242A4D8_9ENTE</name>
<proteinExistence type="predicted"/>
<evidence type="ECO:0000313" key="5">
    <source>
        <dbReference type="EMBL" id="OTN75908.1"/>
    </source>
</evidence>
<dbReference type="SUPFAM" id="SSF53822">
    <property type="entry name" value="Periplasmic binding protein-like I"/>
    <property type="match status" value="1"/>
</dbReference>
<dbReference type="Pfam" id="PF00356">
    <property type="entry name" value="LacI"/>
    <property type="match status" value="1"/>
</dbReference>
<dbReference type="PROSITE" id="PS50932">
    <property type="entry name" value="HTH_LACI_2"/>
    <property type="match status" value="1"/>
</dbReference>
<dbReference type="PANTHER" id="PTHR30146">
    <property type="entry name" value="LACI-RELATED TRANSCRIPTIONAL REPRESSOR"/>
    <property type="match status" value="1"/>
</dbReference>
<protein>
    <recommendedName>
        <fullName evidence="4">HTH lacI-type domain-containing protein</fullName>
    </recommendedName>
</protein>
<comment type="caution">
    <text evidence="5">The sequence shown here is derived from an EMBL/GenBank/DDBJ whole genome shotgun (WGS) entry which is preliminary data.</text>
</comment>
<dbReference type="Pfam" id="PF13377">
    <property type="entry name" value="Peripla_BP_3"/>
    <property type="match status" value="1"/>
</dbReference>
<keyword evidence="6" id="KW-1185">Reference proteome</keyword>
<gene>
    <name evidence="5" type="ORF">A5886_000984</name>
</gene>
<dbReference type="InterPro" id="IPR000843">
    <property type="entry name" value="HTH_LacI"/>
</dbReference>
<reference evidence="5 6" key="1">
    <citation type="submission" date="2017-05" db="EMBL/GenBank/DDBJ databases">
        <title>The Genome Sequence of Enterococcus sp. 8G7_MSG3316.</title>
        <authorList>
            <consortium name="The Broad Institute Genomics Platform"/>
            <consortium name="The Broad Institute Genomic Center for Infectious Diseases"/>
            <person name="Earl A."/>
            <person name="Manson A."/>
            <person name="Schwartman J."/>
            <person name="Gilmore M."/>
            <person name="Abouelleil A."/>
            <person name="Cao P."/>
            <person name="Chapman S."/>
            <person name="Cusick C."/>
            <person name="Shea T."/>
            <person name="Young S."/>
            <person name="Neafsey D."/>
            <person name="Nusbaum C."/>
            <person name="Birren B."/>
        </authorList>
    </citation>
    <scope>NUCLEOTIDE SEQUENCE [LARGE SCALE GENOMIC DNA]</scope>
    <source>
        <strain evidence="5 6">8G7_MSG3316</strain>
    </source>
</reference>
<dbReference type="SUPFAM" id="SSF47413">
    <property type="entry name" value="lambda repressor-like DNA-binding domains"/>
    <property type="match status" value="1"/>
</dbReference>
<dbReference type="GO" id="GO:0003700">
    <property type="term" value="F:DNA-binding transcription factor activity"/>
    <property type="evidence" value="ECO:0007669"/>
    <property type="project" value="TreeGrafter"/>
</dbReference>
<dbReference type="InterPro" id="IPR010982">
    <property type="entry name" value="Lambda_DNA-bd_dom_sf"/>
</dbReference>
<dbReference type="Proteomes" id="UP000195043">
    <property type="component" value="Unassembled WGS sequence"/>
</dbReference>
<evidence type="ECO:0000256" key="3">
    <source>
        <dbReference type="ARBA" id="ARBA00023163"/>
    </source>
</evidence>
<keyword evidence="1" id="KW-0805">Transcription regulation</keyword>
<dbReference type="AlphaFoldDB" id="A0A242A4D8"/>
<dbReference type="SMART" id="SM00354">
    <property type="entry name" value="HTH_LACI"/>
    <property type="match status" value="1"/>
</dbReference>
<dbReference type="InterPro" id="IPR028082">
    <property type="entry name" value="Peripla_BP_I"/>
</dbReference>
<dbReference type="Gene3D" id="1.10.260.40">
    <property type="entry name" value="lambda repressor-like DNA-binding domains"/>
    <property type="match status" value="1"/>
</dbReference>